<evidence type="ECO:0000313" key="10">
    <source>
        <dbReference type="Proteomes" id="UP000236664"/>
    </source>
</evidence>
<name>A0A2K0W1P9_GIBNY</name>
<dbReference type="PANTHER" id="PTHR11699">
    <property type="entry name" value="ALDEHYDE DEHYDROGENASE-RELATED"/>
    <property type="match status" value="1"/>
</dbReference>
<evidence type="ECO:0000256" key="3">
    <source>
        <dbReference type="ARBA" id="ARBA00023027"/>
    </source>
</evidence>
<comment type="catalytic activity">
    <reaction evidence="5">
        <text>an aldehyde + NAD(+) + H2O = a carboxylate + NADH + 2 H(+)</text>
        <dbReference type="Rhea" id="RHEA:16185"/>
        <dbReference type="ChEBI" id="CHEBI:15377"/>
        <dbReference type="ChEBI" id="CHEBI:15378"/>
        <dbReference type="ChEBI" id="CHEBI:17478"/>
        <dbReference type="ChEBI" id="CHEBI:29067"/>
        <dbReference type="ChEBI" id="CHEBI:57540"/>
        <dbReference type="ChEBI" id="CHEBI:57945"/>
        <dbReference type="EC" id="1.2.1.3"/>
    </reaction>
</comment>
<evidence type="ECO:0000256" key="2">
    <source>
        <dbReference type="ARBA" id="ARBA00023002"/>
    </source>
</evidence>
<keyword evidence="2 7" id="KW-0560">Oxidoreductase</keyword>
<dbReference type="InterPro" id="IPR015590">
    <property type="entry name" value="Aldehyde_DH_dom"/>
</dbReference>
<proteinExistence type="inferred from homology"/>
<dbReference type="OrthoDB" id="310895at2759"/>
<evidence type="ECO:0000256" key="7">
    <source>
        <dbReference type="RuleBase" id="RU003345"/>
    </source>
</evidence>
<dbReference type="InterPro" id="IPR016161">
    <property type="entry name" value="Ald_DH/histidinol_DH"/>
</dbReference>
<sequence length="390" mass="42681">MQRSQIIWKAAELIEEEAHILSLLESRSFGRPYSLHRAIDIKVAADNLRYFSGWCDKIPDDYQLRDERMIRYVRREPLGVVAAIMAWNGPISSAGMKLGPALAAGNCIILKPSEKTPLGTPYLGRIFAKAGFPPGVIQVLTGDGTLGSLMAHHERVRKLHWFGGNWQKIQEAAAKTNLKRVTLELGGKSPIIVFKDANLGNAAFCDVVDEFRALYYAKLVEMSKGKGVPSDEQTTYGTVADKLQYDRILSMIEQGKREATVGFGNPTGNGKGLFISPVVFENPSEIARVYKEEIFGPVEVMKVFSSVEEVVKMANDSEFGLMASVFTADVDCAARITDALEAGTVCINTSMAVSHRAPFGGQKQFGYSSEGGLESVLAYTQVKTVVQLVS</sequence>
<evidence type="ECO:0000256" key="1">
    <source>
        <dbReference type="ARBA" id="ARBA00009986"/>
    </source>
</evidence>
<dbReference type="FunFam" id="3.40.605.10:FF:000029">
    <property type="entry name" value="Aldehyde dehydrogenase, mitochondrial"/>
    <property type="match status" value="1"/>
</dbReference>
<feature type="domain" description="Aldehyde dehydrogenase" evidence="8">
    <location>
        <begin position="2"/>
        <end position="203"/>
    </location>
</feature>
<dbReference type="Proteomes" id="UP000236664">
    <property type="component" value="Unassembled WGS sequence"/>
</dbReference>
<reference evidence="9 10" key="1">
    <citation type="submission" date="2017-06" db="EMBL/GenBank/DDBJ databases">
        <title>Genome of Fusarium nygamai isolate CS10214.</title>
        <authorList>
            <person name="Gardiner D.M."/>
            <person name="Obanor F."/>
            <person name="Kazan K."/>
        </authorList>
    </citation>
    <scope>NUCLEOTIDE SEQUENCE [LARGE SCALE GENOMIC DNA]</scope>
    <source>
        <strain evidence="9 10">CS10214</strain>
    </source>
</reference>
<dbReference type="Gene3D" id="3.40.309.10">
    <property type="entry name" value="Aldehyde Dehydrogenase, Chain A, domain 2"/>
    <property type="match status" value="1"/>
</dbReference>
<organism evidence="9 10">
    <name type="scientific">Gibberella nygamai</name>
    <name type="common">Bean root rot disease fungus</name>
    <name type="synonym">Fusarium nygamai</name>
    <dbReference type="NCBI Taxonomy" id="42673"/>
    <lineage>
        <taxon>Eukaryota</taxon>
        <taxon>Fungi</taxon>
        <taxon>Dikarya</taxon>
        <taxon>Ascomycota</taxon>
        <taxon>Pezizomycotina</taxon>
        <taxon>Sordariomycetes</taxon>
        <taxon>Hypocreomycetidae</taxon>
        <taxon>Hypocreales</taxon>
        <taxon>Nectriaceae</taxon>
        <taxon>Fusarium</taxon>
        <taxon>Fusarium fujikuroi species complex</taxon>
    </lineage>
</organism>
<dbReference type="Pfam" id="PF00171">
    <property type="entry name" value="Aldedh"/>
    <property type="match status" value="2"/>
</dbReference>
<dbReference type="EMBL" id="MTQA01000156">
    <property type="protein sequence ID" value="PNP76212.1"/>
    <property type="molecule type" value="Genomic_DNA"/>
</dbReference>
<evidence type="ECO:0000256" key="6">
    <source>
        <dbReference type="PROSITE-ProRule" id="PRU10007"/>
    </source>
</evidence>
<feature type="active site" evidence="6">
    <location>
        <position position="184"/>
    </location>
</feature>
<evidence type="ECO:0000313" key="9">
    <source>
        <dbReference type="EMBL" id="PNP76212.1"/>
    </source>
</evidence>
<comment type="similarity">
    <text evidence="1 7">Belongs to the aldehyde dehydrogenase family.</text>
</comment>
<dbReference type="InterPro" id="IPR016162">
    <property type="entry name" value="Ald_DH_N"/>
</dbReference>
<dbReference type="Gene3D" id="3.40.605.10">
    <property type="entry name" value="Aldehyde Dehydrogenase, Chain A, domain 1"/>
    <property type="match status" value="1"/>
</dbReference>
<comment type="caution">
    <text evidence="9">The sequence shown here is derived from an EMBL/GenBank/DDBJ whole genome shotgun (WGS) entry which is preliminary data.</text>
</comment>
<dbReference type="STRING" id="42673.A0A2K0W1P9"/>
<accession>A0A2K0W1P9</accession>
<dbReference type="SUPFAM" id="SSF53720">
    <property type="entry name" value="ALDH-like"/>
    <property type="match status" value="1"/>
</dbReference>
<evidence type="ECO:0000259" key="8">
    <source>
        <dbReference type="Pfam" id="PF00171"/>
    </source>
</evidence>
<evidence type="ECO:0000256" key="4">
    <source>
        <dbReference type="ARBA" id="ARBA00024226"/>
    </source>
</evidence>
<dbReference type="PROSITE" id="PS00687">
    <property type="entry name" value="ALDEHYDE_DEHYDR_GLU"/>
    <property type="match status" value="1"/>
</dbReference>
<keyword evidence="3" id="KW-0520">NAD</keyword>
<gene>
    <name evidence="9" type="ORF">FNYG_10501</name>
</gene>
<evidence type="ECO:0000256" key="5">
    <source>
        <dbReference type="ARBA" id="ARBA00049194"/>
    </source>
</evidence>
<dbReference type="InterPro" id="IPR029510">
    <property type="entry name" value="Ald_DH_CS_GLU"/>
</dbReference>
<feature type="domain" description="Aldehyde dehydrogenase" evidence="8">
    <location>
        <begin position="207"/>
        <end position="385"/>
    </location>
</feature>
<keyword evidence="10" id="KW-1185">Reference proteome</keyword>
<dbReference type="GO" id="GO:0004029">
    <property type="term" value="F:aldehyde dehydrogenase (NAD+) activity"/>
    <property type="evidence" value="ECO:0007669"/>
    <property type="project" value="UniProtKB-EC"/>
</dbReference>
<dbReference type="EC" id="1.2.1.3" evidence="4"/>
<protein>
    <recommendedName>
        <fullName evidence="4">aldehyde dehydrogenase (NAD(+))</fullName>
        <ecNumber evidence="4">1.2.1.3</ecNumber>
    </recommendedName>
</protein>
<dbReference type="InterPro" id="IPR016163">
    <property type="entry name" value="Ald_DH_C"/>
</dbReference>
<dbReference type="AlphaFoldDB" id="A0A2K0W1P9"/>